<evidence type="ECO:0000313" key="5">
    <source>
        <dbReference type="EMBL" id="RYO70775.1"/>
    </source>
</evidence>
<dbReference type="Proteomes" id="UP000293823">
    <property type="component" value="Unassembled WGS sequence"/>
</dbReference>
<organism evidence="5 6">
    <name type="scientific">Alternaria arborescens</name>
    <dbReference type="NCBI Taxonomy" id="156630"/>
    <lineage>
        <taxon>Eukaryota</taxon>
        <taxon>Fungi</taxon>
        <taxon>Dikarya</taxon>
        <taxon>Ascomycota</taxon>
        <taxon>Pezizomycotina</taxon>
        <taxon>Dothideomycetes</taxon>
        <taxon>Pleosporomycetidae</taxon>
        <taxon>Pleosporales</taxon>
        <taxon>Pleosporineae</taxon>
        <taxon>Pleosporaceae</taxon>
        <taxon>Alternaria</taxon>
        <taxon>Alternaria sect. Alternaria</taxon>
    </lineage>
</organism>
<accession>A0A4Q4SJD4</accession>
<dbReference type="Pfam" id="PF12796">
    <property type="entry name" value="Ank_2"/>
    <property type="match status" value="1"/>
</dbReference>
<proteinExistence type="predicted"/>
<evidence type="ECO:0000256" key="2">
    <source>
        <dbReference type="ARBA" id="ARBA00023043"/>
    </source>
</evidence>
<keyword evidence="1" id="KW-0677">Repeat</keyword>
<name>A0A4Q4SJD4_9PLEO</name>
<evidence type="ECO:0000313" key="6">
    <source>
        <dbReference type="Proteomes" id="UP000293823"/>
    </source>
</evidence>
<dbReference type="Gene3D" id="1.25.40.20">
    <property type="entry name" value="Ankyrin repeat-containing domain"/>
    <property type="match status" value="1"/>
</dbReference>
<dbReference type="SMART" id="SM00248">
    <property type="entry name" value="ANK"/>
    <property type="match status" value="3"/>
</dbReference>
<dbReference type="PANTHER" id="PTHR24198:SF165">
    <property type="entry name" value="ANKYRIN REPEAT-CONTAINING PROTEIN-RELATED"/>
    <property type="match status" value="1"/>
</dbReference>
<dbReference type="CDD" id="cd14688">
    <property type="entry name" value="bZIP_YAP"/>
    <property type="match status" value="1"/>
</dbReference>
<evidence type="ECO:0000256" key="1">
    <source>
        <dbReference type="ARBA" id="ARBA00022737"/>
    </source>
</evidence>
<dbReference type="InterPro" id="IPR002110">
    <property type="entry name" value="Ankyrin_rpt"/>
</dbReference>
<evidence type="ECO:0000256" key="4">
    <source>
        <dbReference type="SAM" id="MobiDB-lite"/>
    </source>
</evidence>
<feature type="repeat" description="ANK" evidence="3">
    <location>
        <begin position="178"/>
        <end position="210"/>
    </location>
</feature>
<evidence type="ECO:0000256" key="3">
    <source>
        <dbReference type="PROSITE-ProRule" id="PRU00023"/>
    </source>
</evidence>
<feature type="compositionally biased region" description="Basic and acidic residues" evidence="4">
    <location>
        <begin position="10"/>
        <end position="21"/>
    </location>
</feature>
<feature type="compositionally biased region" description="Polar residues" evidence="4">
    <location>
        <begin position="46"/>
        <end position="65"/>
    </location>
</feature>
<comment type="caution">
    <text evidence="5">The sequence shown here is derived from an EMBL/GenBank/DDBJ whole genome shotgun (WGS) entry which is preliminary data.</text>
</comment>
<dbReference type="PROSITE" id="PS50088">
    <property type="entry name" value="ANK_REPEAT"/>
    <property type="match status" value="3"/>
</dbReference>
<feature type="repeat" description="ANK" evidence="3">
    <location>
        <begin position="211"/>
        <end position="243"/>
    </location>
</feature>
<keyword evidence="2 3" id="KW-0040">ANK repeat</keyword>
<sequence>MSRQEEDEDWKSLTDANERRRVQNRIAQRNYRRNIKRRLQQLEVFNRSTSDSPPTTPKGKQQSCRTPPKESTKSKHTRRDSINPTAPDTLLPDLETGNGPDDPSVQAFLFGSTGEAGNISSISNQENSNVASQQKNEMTNVFDLTTPLTHLENDIILFGRSTVPSSVSTTSSNSTLPTSLNALQKAVIKGRDSIAELLVENGADVYIVDDYGNNILHLAAQSGHASLISFGLSHCVNVNATNVAGETPLHVAIEHDYVEIVDMLIRAGADMEFKS</sequence>
<feature type="repeat" description="ANK" evidence="3">
    <location>
        <begin position="244"/>
        <end position="275"/>
    </location>
</feature>
<keyword evidence="6" id="KW-1185">Reference proteome</keyword>
<dbReference type="OrthoDB" id="3945980at2759"/>
<dbReference type="InterPro" id="IPR036770">
    <property type="entry name" value="Ankyrin_rpt-contain_sf"/>
</dbReference>
<protein>
    <submittedName>
        <fullName evidence="5">Uncharacterized protein</fullName>
    </submittedName>
</protein>
<dbReference type="EMBL" id="PEJP01000009">
    <property type="protein sequence ID" value="RYO70775.1"/>
    <property type="molecule type" value="Genomic_DNA"/>
</dbReference>
<feature type="compositionally biased region" description="Basic residues" evidence="4">
    <location>
        <begin position="30"/>
        <end position="39"/>
    </location>
</feature>
<dbReference type="PANTHER" id="PTHR24198">
    <property type="entry name" value="ANKYRIN REPEAT AND PROTEIN KINASE DOMAIN-CONTAINING PROTEIN"/>
    <property type="match status" value="1"/>
</dbReference>
<dbReference type="SUPFAM" id="SSF48403">
    <property type="entry name" value="Ankyrin repeat"/>
    <property type="match status" value="1"/>
</dbReference>
<dbReference type="PRINTS" id="PR01415">
    <property type="entry name" value="ANKYRIN"/>
</dbReference>
<dbReference type="PROSITE" id="PS50297">
    <property type="entry name" value="ANK_REP_REGION"/>
    <property type="match status" value="2"/>
</dbReference>
<reference evidence="6" key="1">
    <citation type="journal article" date="2019" name="bioRxiv">
        <title>Genomics, evolutionary history and diagnostics of the Alternaria alternata species group including apple and Asian pear pathotypes.</title>
        <authorList>
            <person name="Armitage A.D."/>
            <person name="Cockerton H.M."/>
            <person name="Sreenivasaprasad S."/>
            <person name="Woodhall J.W."/>
            <person name="Lane C.R."/>
            <person name="Harrison R.J."/>
            <person name="Clarkson J.P."/>
        </authorList>
    </citation>
    <scope>NUCLEOTIDE SEQUENCE [LARGE SCALE GENOMIC DNA]</scope>
    <source>
        <strain evidence="6">RGR 97.0016</strain>
    </source>
</reference>
<dbReference type="AlphaFoldDB" id="A0A4Q4SJD4"/>
<gene>
    <name evidence="5" type="ORF">AA0113_g2930</name>
</gene>
<feature type="region of interest" description="Disordered" evidence="4">
    <location>
        <begin position="1"/>
        <end position="109"/>
    </location>
</feature>